<sequence>MPVQGLGGKPRSDKKKKKEMGGPAAELPSRQQEPPAPASFACSRSGRPTRGRVSPKHQPGHTSRADGQPGGGFACEAPRREGCGLSGASRVTPRPLSPLSLSFLLLAGEGGDWVVPQGTMRSAIKSEQERGLGRGSLGSKGPPSPLRGVIAAPSVYSIKCYLDAYRTRGVVELASKEPRKLNVQSSAGLWN</sequence>
<proteinExistence type="predicted"/>
<protein>
    <submittedName>
        <fullName evidence="2">Uncharacterized protein</fullName>
    </submittedName>
</protein>
<name>A0AAD9HIG8_9PEZI</name>
<keyword evidence="3" id="KW-1185">Reference proteome</keyword>
<feature type="compositionally biased region" description="Basic residues" evidence="1">
    <location>
        <begin position="47"/>
        <end position="59"/>
    </location>
</feature>
<organism evidence="2 3">
    <name type="scientific">Colletotrichum zoysiae</name>
    <dbReference type="NCBI Taxonomy" id="1216348"/>
    <lineage>
        <taxon>Eukaryota</taxon>
        <taxon>Fungi</taxon>
        <taxon>Dikarya</taxon>
        <taxon>Ascomycota</taxon>
        <taxon>Pezizomycotina</taxon>
        <taxon>Sordariomycetes</taxon>
        <taxon>Hypocreomycetidae</taxon>
        <taxon>Glomerellales</taxon>
        <taxon>Glomerellaceae</taxon>
        <taxon>Colletotrichum</taxon>
        <taxon>Colletotrichum graminicola species complex</taxon>
    </lineage>
</organism>
<reference evidence="2" key="1">
    <citation type="submission" date="2021-06" db="EMBL/GenBank/DDBJ databases">
        <title>Comparative genomics, transcriptomics and evolutionary studies reveal genomic signatures of adaptation to plant cell wall in hemibiotrophic fungi.</title>
        <authorList>
            <consortium name="DOE Joint Genome Institute"/>
            <person name="Baroncelli R."/>
            <person name="Diaz J.F."/>
            <person name="Benocci T."/>
            <person name="Peng M."/>
            <person name="Battaglia E."/>
            <person name="Haridas S."/>
            <person name="Andreopoulos W."/>
            <person name="Labutti K."/>
            <person name="Pangilinan J."/>
            <person name="Floch G.L."/>
            <person name="Makela M.R."/>
            <person name="Henrissat B."/>
            <person name="Grigoriev I.V."/>
            <person name="Crouch J.A."/>
            <person name="De Vries R.P."/>
            <person name="Sukno S.A."/>
            <person name="Thon M.R."/>
        </authorList>
    </citation>
    <scope>NUCLEOTIDE SEQUENCE</scope>
    <source>
        <strain evidence="2">MAFF235873</strain>
    </source>
</reference>
<evidence type="ECO:0000313" key="3">
    <source>
        <dbReference type="Proteomes" id="UP001232148"/>
    </source>
</evidence>
<dbReference type="AlphaFoldDB" id="A0AAD9HIG8"/>
<evidence type="ECO:0000256" key="1">
    <source>
        <dbReference type="SAM" id="MobiDB-lite"/>
    </source>
</evidence>
<evidence type="ECO:0000313" key="2">
    <source>
        <dbReference type="EMBL" id="KAK2028444.1"/>
    </source>
</evidence>
<feature type="region of interest" description="Disordered" evidence="1">
    <location>
        <begin position="1"/>
        <end position="78"/>
    </location>
</feature>
<gene>
    <name evidence="2" type="ORF">LX32DRAFT_562598</name>
</gene>
<comment type="caution">
    <text evidence="2">The sequence shown here is derived from an EMBL/GenBank/DDBJ whole genome shotgun (WGS) entry which is preliminary data.</text>
</comment>
<accession>A0AAD9HIG8</accession>
<dbReference type="EMBL" id="MU842878">
    <property type="protein sequence ID" value="KAK2028444.1"/>
    <property type="molecule type" value="Genomic_DNA"/>
</dbReference>
<dbReference type="Proteomes" id="UP001232148">
    <property type="component" value="Unassembled WGS sequence"/>
</dbReference>